<keyword evidence="5" id="KW-1185">Reference proteome</keyword>
<evidence type="ECO:0000256" key="1">
    <source>
        <dbReference type="SAM" id="Coils"/>
    </source>
</evidence>
<feature type="signal peptide" evidence="2">
    <location>
        <begin position="1"/>
        <end position="20"/>
    </location>
</feature>
<evidence type="ECO:0000313" key="4">
    <source>
        <dbReference type="EMBL" id="ABF42469.1"/>
    </source>
</evidence>
<proteinExistence type="predicted"/>
<name>Q1IKY1_KORVE</name>
<dbReference type="KEGG" id="aba:Acid345_3468"/>
<feature type="chain" id="PRO_5004190847" evidence="2">
    <location>
        <begin position="21"/>
        <end position="843"/>
    </location>
</feature>
<dbReference type="Pfam" id="PF13884">
    <property type="entry name" value="Peptidase_S74"/>
    <property type="match status" value="1"/>
</dbReference>
<evidence type="ECO:0000259" key="3">
    <source>
        <dbReference type="PROSITE" id="PS51688"/>
    </source>
</evidence>
<keyword evidence="2" id="KW-0732">Signal</keyword>
<feature type="domain" description="Peptidase S74" evidence="3">
    <location>
        <begin position="717"/>
        <end position="832"/>
    </location>
</feature>
<dbReference type="AlphaFoldDB" id="Q1IKY1"/>
<evidence type="ECO:0000256" key="2">
    <source>
        <dbReference type="SAM" id="SignalP"/>
    </source>
</evidence>
<dbReference type="SUPFAM" id="SSF101967">
    <property type="entry name" value="Adhesin YadA, collagen-binding domain"/>
    <property type="match status" value="1"/>
</dbReference>
<dbReference type="Gene3D" id="2.150.10.10">
    <property type="entry name" value="Serralysin-like metalloprotease, C-terminal"/>
    <property type="match status" value="1"/>
</dbReference>
<dbReference type="Proteomes" id="UP000002432">
    <property type="component" value="Chromosome"/>
</dbReference>
<sequence>MKVRWLFIAVLSCVSLFAQQETSVATAPATAAVPRLIRFSGQLNDASKTVGITFTLHTSQKDDRALWIETQNVKLDASGKYTVLLGATKTDGIPMEVFASGEAQWLGIRVEGQKEATRVLLVSVPYALKAAEAETLAGHSATEFVTSDKLSVVVRQEMNQASTTGTSGGSVKDPVAHKGNALSSTATNFSDNTVDQVVKVTQNGTGSAIIANSPQANAVLGNATTAAGYGVTGSNAATTGVPVGVRGTTVGDNGISVYGTAAGTGGSATGVKGITAAPSGYGVFGQNTSATGPGIGFRGSTASTSGTAIYGTSTAGTGNTIGLRTSVASASGTAAVLQNTATGKIISGQSGGALNEVFSVAGTGDIATVAGLTAAGTVAGAALSAAGTVSATDVTATGTVSAPNISGTNLTASNTVSASTVTAANVTASGMVSALALSATGNVSGATVSSTGPITSGGGFFGDGSTLSRVVVLDPAAYQVADTGSADNSGAPMIAINGITHSGATPFNAYVRVQQDSGVVFKGILGVGVIPWTGSGERLMWHPYKAAFRAGSIGSAGTQWDDPNVGFYTWAGGYNTIALGLSSFSMGYQSQALGSYSNAMGYTSIADGTGAVAIGYRAGACSDYSVALGQRATTDGSLADQTSTSPCSGSSGHAGAFVWGDGSITTNVAAQANNEFRIRASGGVRLRTSVNASSPLGTNSNTGCDLPAGSGVFSCASSRTVKENFLFLRNADVLARLRTMPVSTWNYKAEGKEVRHMGPVAEDFRAAFGLGENETTVGVNDLAGVGLAAAKALDEENVRLKKELLEQKRVQREQDKVQREQQALIKALTARLTKLEQASTPKK</sequence>
<dbReference type="InterPro" id="IPR030392">
    <property type="entry name" value="S74_ICA"/>
</dbReference>
<dbReference type="EMBL" id="CP000360">
    <property type="protein sequence ID" value="ABF42469.1"/>
    <property type="molecule type" value="Genomic_DNA"/>
</dbReference>
<feature type="coiled-coil region" evidence="1">
    <location>
        <begin position="790"/>
        <end position="838"/>
    </location>
</feature>
<dbReference type="InterPro" id="IPR011049">
    <property type="entry name" value="Serralysin-like_metalloprot_C"/>
</dbReference>
<protein>
    <submittedName>
        <fullName evidence="4">Hep_Hag</fullName>
    </submittedName>
</protein>
<keyword evidence="1" id="KW-0175">Coiled coil</keyword>
<reference evidence="4 5" key="1">
    <citation type="journal article" date="2009" name="Appl. Environ. Microbiol.">
        <title>Three genomes from the phylum Acidobacteria provide insight into the lifestyles of these microorganisms in soils.</title>
        <authorList>
            <person name="Ward N.L."/>
            <person name="Challacombe J.F."/>
            <person name="Janssen P.H."/>
            <person name="Henrissat B."/>
            <person name="Coutinho P.M."/>
            <person name="Wu M."/>
            <person name="Xie G."/>
            <person name="Haft D.H."/>
            <person name="Sait M."/>
            <person name="Badger J."/>
            <person name="Barabote R.D."/>
            <person name="Bradley B."/>
            <person name="Brettin T.S."/>
            <person name="Brinkac L.M."/>
            <person name="Bruce D."/>
            <person name="Creasy T."/>
            <person name="Daugherty S.C."/>
            <person name="Davidsen T.M."/>
            <person name="DeBoy R.T."/>
            <person name="Detter J.C."/>
            <person name="Dodson R.J."/>
            <person name="Durkin A.S."/>
            <person name="Ganapathy A."/>
            <person name="Gwinn-Giglio M."/>
            <person name="Han C.S."/>
            <person name="Khouri H."/>
            <person name="Kiss H."/>
            <person name="Kothari S.P."/>
            <person name="Madupu R."/>
            <person name="Nelson K.E."/>
            <person name="Nelson W.C."/>
            <person name="Paulsen I."/>
            <person name="Penn K."/>
            <person name="Ren Q."/>
            <person name="Rosovitz M.J."/>
            <person name="Selengut J.D."/>
            <person name="Shrivastava S."/>
            <person name="Sullivan S.A."/>
            <person name="Tapia R."/>
            <person name="Thompson L.S."/>
            <person name="Watkins K.L."/>
            <person name="Yang Q."/>
            <person name="Yu C."/>
            <person name="Zafar N."/>
            <person name="Zhou L."/>
            <person name="Kuske C.R."/>
        </authorList>
    </citation>
    <scope>NUCLEOTIDE SEQUENCE [LARGE SCALE GENOMIC DNA]</scope>
    <source>
        <strain evidence="4 5">Ellin345</strain>
    </source>
</reference>
<evidence type="ECO:0000313" key="5">
    <source>
        <dbReference type="Proteomes" id="UP000002432"/>
    </source>
</evidence>
<dbReference type="EnsemblBacteria" id="ABF42469">
    <property type="protein sequence ID" value="ABF42469"/>
    <property type="gene ID" value="Acid345_3468"/>
</dbReference>
<dbReference type="RefSeq" id="WP_011524268.1">
    <property type="nucleotide sequence ID" value="NC_008009.1"/>
</dbReference>
<dbReference type="STRING" id="204669.Acid345_3468"/>
<dbReference type="HOGENOM" id="CLU_360095_0_0_0"/>
<dbReference type="eggNOG" id="COG5295">
    <property type="taxonomic scope" value="Bacteria"/>
</dbReference>
<dbReference type="OrthoDB" id="69150at2"/>
<dbReference type="PROSITE" id="PS51688">
    <property type="entry name" value="ICA"/>
    <property type="match status" value="1"/>
</dbReference>
<gene>
    <name evidence="4" type="ordered locus">Acid345_3468</name>
</gene>
<accession>Q1IKY1</accession>
<organism evidence="4 5">
    <name type="scientific">Koribacter versatilis (strain Ellin345)</name>
    <dbReference type="NCBI Taxonomy" id="204669"/>
    <lineage>
        <taxon>Bacteria</taxon>
        <taxon>Pseudomonadati</taxon>
        <taxon>Acidobacteriota</taxon>
        <taxon>Terriglobia</taxon>
        <taxon>Terriglobales</taxon>
        <taxon>Candidatus Korobacteraceae</taxon>
        <taxon>Candidatus Korobacter</taxon>
    </lineage>
</organism>